<gene>
    <name evidence="2" type="ORF">FRACYDRAFT_155384</name>
</gene>
<accession>A0A1E7F506</accession>
<dbReference type="EMBL" id="KV784361">
    <property type="protein sequence ID" value="OEU13236.1"/>
    <property type="molecule type" value="Genomic_DNA"/>
</dbReference>
<dbReference type="OrthoDB" id="291007at2759"/>
<dbReference type="PROSITE" id="PS51670">
    <property type="entry name" value="SHKT"/>
    <property type="match status" value="2"/>
</dbReference>
<evidence type="ECO:0000259" key="1">
    <source>
        <dbReference type="PROSITE" id="PS51670"/>
    </source>
</evidence>
<name>A0A1E7F506_9STRA</name>
<evidence type="ECO:0000313" key="2">
    <source>
        <dbReference type="EMBL" id="OEU13236.1"/>
    </source>
</evidence>
<organism evidence="2 3">
    <name type="scientific">Fragilariopsis cylindrus CCMP1102</name>
    <dbReference type="NCBI Taxonomy" id="635003"/>
    <lineage>
        <taxon>Eukaryota</taxon>
        <taxon>Sar</taxon>
        <taxon>Stramenopiles</taxon>
        <taxon>Ochrophyta</taxon>
        <taxon>Bacillariophyta</taxon>
        <taxon>Bacillariophyceae</taxon>
        <taxon>Bacillariophycidae</taxon>
        <taxon>Bacillariales</taxon>
        <taxon>Bacillariaceae</taxon>
        <taxon>Fragilariopsis</taxon>
    </lineage>
</organism>
<evidence type="ECO:0000313" key="3">
    <source>
        <dbReference type="Proteomes" id="UP000095751"/>
    </source>
</evidence>
<feature type="non-terminal residue" evidence="2">
    <location>
        <position position="90"/>
    </location>
</feature>
<dbReference type="KEGG" id="fcy:FRACYDRAFT_155384"/>
<feature type="domain" description="ShKT" evidence="1">
    <location>
        <begin position="1"/>
        <end position="35"/>
    </location>
</feature>
<protein>
    <recommendedName>
        <fullName evidence="1">ShKT domain-containing protein</fullName>
    </recommendedName>
</protein>
<dbReference type="InParanoid" id="A0A1E7F506"/>
<keyword evidence="3" id="KW-1185">Reference proteome</keyword>
<dbReference type="AlphaFoldDB" id="A0A1E7F506"/>
<dbReference type="InterPro" id="IPR003582">
    <property type="entry name" value="ShKT_dom"/>
</dbReference>
<proteinExistence type="predicted"/>
<reference evidence="2 3" key="1">
    <citation type="submission" date="2016-09" db="EMBL/GenBank/DDBJ databases">
        <title>Extensive genetic diversity and differential bi-allelic expression allows diatom success in the polar Southern Ocean.</title>
        <authorList>
            <consortium name="DOE Joint Genome Institute"/>
            <person name="Mock T."/>
            <person name="Otillar R.P."/>
            <person name="Strauss J."/>
            <person name="Dupont C."/>
            <person name="Frickenhaus S."/>
            <person name="Maumus F."/>
            <person name="Mcmullan M."/>
            <person name="Sanges R."/>
            <person name="Schmutz J."/>
            <person name="Toseland A."/>
            <person name="Valas R."/>
            <person name="Veluchamy A."/>
            <person name="Ward B.J."/>
            <person name="Allen A."/>
            <person name="Barry K."/>
            <person name="Falciatore A."/>
            <person name="Ferrante M."/>
            <person name="Fortunato A.E."/>
            <person name="Gloeckner G."/>
            <person name="Gruber A."/>
            <person name="Hipkin R."/>
            <person name="Janech M."/>
            <person name="Kroth P."/>
            <person name="Leese F."/>
            <person name="Lindquist E."/>
            <person name="Lyon B.R."/>
            <person name="Martin J."/>
            <person name="Mayer C."/>
            <person name="Parker M."/>
            <person name="Quesneville H."/>
            <person name="Raymond J."/>
            <person name="Uhlig C."/>
            <person name="Valentin K.U."/>
            <person name="Worden A.Z."/>
            <person name="Armbrust E.V."/>
            <person name="Bowler C."/>
            <person name="Green B."/>
            <person name="Moulton V."/>
            <person name="Van Oosterhout C."/>
            <person name="Grigoriev I."/>
        </authorList>
    </citation>
    <scope>NUCLEOTIDE SEQUENCE [LARGE SCALE GENOMIC DNA]</scope>
    <source>
        <strain evidence="2 3">CCMP1102</strain>
    </source>
</reference>
<dbReference type="Pfam" id="PF01549">
    <property type="entry name" value="ShK"/>
    <property type="match status" value="2"/>
</dbReference>
<sequence>CVDENENCADWANKGECQNNQQYMLTDCRKSCKSCIDLHEYLHREARRNIQTMKHCVNKHSECTHWWSIGECNTNSGFMHAECSPACQTC</sequence>
<feature type="domain" description="ShKT" evidence="1">
    <location>
        <begin position="56"/>
        <end position="90"/>
    </location>
</feature>
<dbReference type="SMART" id="SM00254">
    <property type="entry name" value="ShKT"/>
    <property type="match status" value="2"/>
</dbReference>
<feature type="non-terminal residue" evidence="2">
    <location>
        <position position="1"/>
    </location>
</feature>
<dbReference type="Proteomes" id="UP000095751">
    <property type="component" value="Unassembled WGS sequence"/>
</dbReference>